<reference evidence="2" key="1">
    <citation type="submission" date="2024-05" db="EMBL/GenBank/DDBJ databases">
        <authorList>
            <person name="Yang L."/>
            <person name="Pan L."/>
        </authorList>
    </citation>
    <scope>NUCLEOTIDE SEQUENCE</scope>
    <source>
        <strain evidence="2">FCG-7</strain>
    </source>
</reference>
<name>A0AAU7F6B8_9NEIS</name>
<dbReference type="RefSeq" id="WP_348943664.1">
    <property type="nucleotide sequence ID" value="NZ_CP157355.1"/>
</dbReference>
<proteinExistence type="predicted"/>
<organism evidence="2">
    <name type="scientific">Chitinibacter mangrovi</name>
    <dbReference type="NCBI Taxonomy" id="3153927"/>
    <lineage>
        <taxon>Bacteria</taxon>
        <taxon>Pseudomonadati</taxon>
        <taxon>Pseudomonadota</taxon>
        <taxon>Betaproteobacteria</taxon>
        <taxon>Neisseriales</taxon>
        <taxon>Chitinibacteraceae</taxon>
        <taxon>Chitinibacter</taxon>
    </lineage>
</organism>
<keyword evidence="1" id="KW-0175">Coiled coil</keyword>
<sequence>MFDTLKSLFNRTAPPPGADPELVDALTEIASPAIKLARKYQSRLSPYVRWAQDHAARFTAQWPEPLALDVPSWRQERILQLLFATPSRMGELIGQNPLLQNWFAQNPFIDTCYIIFTADSRQKMRYGMVEEGGQIRQDVPQQVLQFSNYRVNATADSLTSLLASGPRRILELIAMQASLRIATLEQDKAQLDAELLNARTMLRMAQAHTPEYAHQQSRINSLTGQLQQCNEARSPDALCELFITELAATPDILTLEKQTLLVDSMGIIASGLGDEQAMEISELVLQRSEPIRKLVMVLQVPRSLMQAPCAPSTFTGEARF</sequence>
<accession>A0AAU7F6B8</accession>
<gene>
    <name evidence="2" type="ORF">ABHF33_09070</name>
</gene>
<dbReference type="AlphaFoldDB" id="A0AAU7F6B8"/>
<dbReference type="KEGG" id="cmav:ABHF33_09070"/>
<evidence type="ECO:0000313" key="2">
    <source>
        <dbReference type="EMBL" id="XBL99230.1"/>
    </source>
</evidence>
<evidence type="ECO:0000256" key="1">
    <source>
        <dbReference type="SAM" id="Coils"/>
    </source>
</evidence>
<protein>
    <submittedName>
        <fullName evidence="2">Uncharacterized protein</fullName>
    </submittedName>
</protein>
<dbReference type="EMBL" id="CP157355">
    <property type="protein sequence ID" value="XBL99230.1"/>
    <property type="molecule type" value="Genomic_DNA"/>
</dbReference>
<feature type="coiled-coil region" evidence="1">
    <location>
        <begin position="174"/>
        <end position="201"/>
    </location>
</feature>